<reference evidence="1" key="1">
    <citation type="submission" date="2020-05" db="EMBL/GenBank/DDBJ databases">
        <authorList>
            <person name="Chiriac C."/>
            <person name="Salcher M."/>
            <person name="Ghai R."/>
            <person name="Kavagutti S V."/>
        </authorList>
    </citation>
    <scope>NUCLEOTIDE SEQUENCE</scope>
</reference>
<proteinExistence type="predicted"/>
<organism evidence="1">
    <name type="scientific">uncultured Caudovirales phage</name>
    <dbReference type="NCBI Taxonomy" id="2100421"/>
    <lineage>
        <taxon>Viruses</taxon>
        <taxon>Duplodnaviria</taxon>
        <taxon>Heunggongvirae</taxon>
        <taxon>Uroviricota</taxon>
        <taxon>Caudoviricetes</taxon>
        <taxon>Peduoviridae</taxon>
        <taxon>Maltschvirus</taxon>
        <taxon>Maltschvirus maltsch</taxon>
    </lineage>
</organism>
<evidence type="ECO:0000313" key="1">
    <source>
        <dbReference type="EMBL" id="CAB4219793.1"/>
    </source>
</evidence>
<dbReference type="EMBL" id="LR797486">
    <property type="protein sequence ID" value="CAB4219793.1"/>
    <property type="molecule type" value="Genomic_DNA"/>
</dbReference>
<evidence type="ECO:0008006" key="2">
    <source>
        <dbReference type="Google" id="ProtNLM"/>
    </source>
</evidence>
<accession>A0A6J5SWA1</accession>
<name>A0A6J5SWA1_9CAUD</name>
<protein>
    <recommendedName>
        <fullName evidence="2">Holin</fullName>
    </recommendedName>
</protein>
<gene>
    <name evidence="1" type="ORF">UFOVP1639_3</name>
</gene>
<sequence>MNQTYDQSAKGGILGLVTYLAMKYKVDPTLIAMSLPMLSALLAWASTKIGDPAIASFVGRSAKDGKPLNAQK</sequence>